<keyword evidence="10" id="KW-0472">Membrane</keyword>
<feature type="non-terminal residue" evidence="11">
    <location>
        <position position="199"/>
    </location>
</feature>
<proteinExistence type="predicted"/>
<dbReference type="PANTHER" id="PTHR42724:SF1">
    <property type="entry name" value="TETRAACYLDISACCHARIDE 4'-KINASE, MITOCHONDRIAL-RELATED"/>
    <property type="match status" value="1"/>
</dbReference>
<dbReference type="GO" id="GO:0009029">
    <property type="term" value="F:lipid-A 4'-kinase activity"/>
    <property type="evidence" value="ECO:0007669"/>
    <property type="project" value="UniProtKB-EC"/>
</dbReference>
<dbReference type="GO" id="GO:0009244">
    <property type="term" value="P:lipopolysaccharide core region biosynthetic process"/>
    <property type="evidence" value="ECO:0007669"/>
    <property type="project" value="TreeGrafter"/>
</dbReference>
<dbReference type="AlphaFoldDB" id="X0W5N9"/>
<evidence type="ECO:0000313" key="11">
    <source>
        <dbReference type="EMBL" id="GAG25880.1"/>
    </source>
</evidence>
<evidence type="ECO:0000256" key="3">
    <source>
        <dbReference type="ARBA" id="ARBA00022516"/>
    </source>
</evidence>
<evidence type="ECO:0000256" key="7">
    <source>
        <dbReference type="ARBA" id="ARBA00022777"/>
    </source>
</evidence>
<reference evidence="11" key="1">
    <citation type="journal article" date="2014" name="Front. Microbiol.">
        <title>High frequency of phylogenetically diverse reductive dehalogenase-homologous genes in deep subseafloor sedimentary metagenomes.</title>
        <authorList>
            <person name="Kawai M."/>
            <person name="Futagami T."/>
            <person name="Toyoda A."/>
            <person name="Takaki Y."/>
            <person name="Nishi S."/>
            <person name="Hori S."/>
            <person name="Arai W."/>
            <person name="Tsubouchi T."/>
            <person name="Morono Y."/>
            <person name="Uchiyama I."/>
            <person name="Ito T."/>
            <person name="Fujiyama A."/>
            <person name="Inagaki F."/>
            <person name="Takami H."/>
        </authorList>
    </citation>
    <scope>NUCLEOTIDE SEQUENCE</scope>
    <source>
        <strain evidence="11">Expedition CK06-06</strain>
    </source>
</reference>
<evidence type="ECO:0000256" key="9">
    <source>
        <dbReference type="ARBA" id="ARBA00023098"/>
    </source>
</evidence>
<evidence type="ECO:0000256" key="5">
    <source>
        <dbReference type="ARBA" id="ARBA00022679"/>
    </source>
</evidence>
<keyword evidence="3" id="KW-0444">Lipid biosynthesis</keyword>
<evidence type="ECO:0000256" key="4">
    <source>
        <dbReference type="ARBA" id="ARBA00022556"/>
    </source>
</evidence>
<accession>X0W5N9</accession>
<dbReference type="EC" id="2.7.1.130" evidence="2"/>
<dbReference type="GO" id="GO:0005524">
    <property type="term" value="F:ATP binding"/>
    <property type="evidence" value="ECO:0007669"/>
    <property type="project" value="UniProtKB-KW"/>
</dbReference>
<keyword evidence="9" id="KW-0443">Lipid metabolism</keyword>
<dbReference type="InterPro" id="IPR003758">
    <property type="entry name" value="LpxK"/>
</dbReference>
<dbReference type="GO" id="GO:0005886">
    <property type="term" value="C:plasma membrane"/>
    <property type="evidence" value="ECO:0007669"/>
    <property type="project" value="TreeGrafter"/>
</dbReference>
<organism evidence="11">
    <name type="scientific">marine sediment metagenome</name>
    <dbReference type="NCBI Taxonomy" id="412755"/>
    <lineage>
        <taxon>unclassified sequences</taxon>
        <taxon>metagenomes</taxon>
        <taxon>ecological metagenomes</taxon>
    </lineage>
</organism>
<dbReference type="Pfam" id="PF02606">
    <property type="entry name" value="LpxK"/>
    <property type="match status" value="1"/>
</dbReference>
<comment type="pathway">
    <text evidence="1">Glycolipid biosynthesis; lipid IV(A) biosynthesis; lipid IV(A) from (3R)-3-hydroxytetradecanoyl-[acyl-carrier-protein] and UDP-N-acetyl-alpha-D-glucosamine: step 6/6.</text>
</comment>
<evidence type="ECO:0000256" key="2">
    <source>
        <dbReference type="ARBA" id="ARBA00012071"/>
    </source>
</evidence>
<dbReference type="NCBIfam" id="TIGR00682">
    <property type="entry name" value="lpxK"/>
    <property type="match status" value="1"/>
</dbReference>
<evidence type="ECO:0000256" key="8">
    <source>
        <dbReference type="ARBA" id="ARBA00022840"/>
    </source>
</evidence>
<name>X0W5N9_9ZZZZ</name>
<keyword evidence="5" id="KW-0808">Transferase</keyword>
<dbReference type="InterPro" id="IPR027417">
    <property type="entry name" value="P-loop_NTPase"/>
</dbReference>
<sequence>MPSQRTWAKLRPLLWPVSLLYWGIAWWRNFFYNTGFFITRRVSVPVVSIGNLSVGGTGKTPAAIFVAQHLINLGHKVGIVSRGYGRRSSGTLLVSDGKGILAAPDAAGDEPYLIASRLTHVPVLVDEDRYRGATVMAGRFKPDVLILDDAFQHRGLTRDCDVVLLDASSPLSDYHILPYGTLREHLGALKRANLVVWTK</sequence>
<keyword evidence="6" id="KW-0547">Nucleotide-binding</keyword>
<gene>
    <name evidence="11" type="ORF">S01H1_53669</name>
</gene>
<keyword evidence="7" id="KW-0418">Kinase</keyword>
<dbReference type="UniPathway" id="UPA00359">
    <property type="reaction ID" value="UER00482"/>
</dbReference>
<evidence type="ECO:0000256" key="10">
    <source>
        <dbReference type="SAM" id="Phobius"/>
    </source>
</evidence>
<keyword evidence="4" id="KW-0441">Lipid A biosynthesis</keyword>
<feature type="transmembrane region" description="Helical" evidence="10">
    <location>
        <begin position="12"/>
        <end position="31"/>
    </location>
</feature>
<evidence type="ECO:0000256" key="1">
    <source>
        <dbReference type="ARBA" id="ARBA00004870"/>
    </source>
</evidence>
<dbReference type="GO" id="GO:0009245">
    <property type="term" value="P:lipid A biosynthetic process"/>
    <property type="evidence" value="ECO:0007669"/>
    <property type="project" value="UniProtKB-KW"/>
</dbReference>
<keyword evidence="8" id="KW-0067">ATP-binding</keyword>
<evidence type="ECO:0000256" key="6">
    <source>
        <dbReference type="ARBA" id="ARBA00022741"/>
    </source>
</evidence>
<keyword evidence="10" id="KW-1133">Transmembrane helix</keyword>
<dbReference type="PANTHER" id="PTHR42724">
    <property type="entry name" value="TETRAACYLDISACCHARIDE 4'-KINASE"/>
    <property type="match status" value="1"/>
</dbReference>
<dbReference type="SUPFAM" id="SSF52540">
    <property type="entry name" value="P-loop containing nucleoside triphosphate hydrolases"/>
    <property type="match status" value="1"/>
</dbReference>
<protein>
    <recommendedName>
        <fullName evidence="2">tetraacyldisaccharide 4'-kinase</fullName>
        <ecNumber evidence="2">2.7.1.130</ecNumber>
    </recommendedName>
</protein>
<keyword evidence="10" id="KW-0812">Transmembrane</keyword>
<dbReference type="EMBL" id="BARS01034765">
    <property type="protein sequence ID" value="GAG25880.1"/>
    <property type="molecule type" value="Genomic_DNA"/>
</dbReference>
<comment type="caution">
    <text evidence="11">The sequence shown here is derived from an EMBL/GenBank/DDBJ whole genome shotgun (WGS) entry which is preliminary data.</text>
</comment>